<dbReference type="GO" id="GO:0004713">
    <property type="term" value="F:protein tyrosine kinase activity"/>
    <property type="evidence" value="ECO:0007669"/>
    <property type="project" value="TreeGrafter"/>
</dbReference>
<dbReference type="AlphaFoldDB" id="U2T1N6"/>
<evidence type="ECO:0000313" key="10">
    <source>
        <dbReference type="Proteomes" id="UP000016638"/>
    </source>
</evidence>
<dbReference type="Proteomes" id="UP000016638">
    <property type="component" value="Unassembled WGS sequence"/>
</dbReference>
<gene>
    <name evidence="9" type="ORF">HMPREF1316_0916</name>
</gene>
<protein>
    <submittedName>
        <fullName evidence="9">Chain length determinant protein</fullName>
    </submittedName>
</protein>
<feature type="transmembrane region" description="Helical" evidence="7">
    <location>
        <begin position="182"/>
        <end position="202"/>
    </location>
</feature>
<accession>U2T1N6</accession>
<evidence type="ECO:0000256" key="2">
    <source>
        <dbReference type="ARBA" id="ARBA00006683"/>
    </source>
</evidence>
<evidence type="ECO:0000256" key="7">
    <source>
        <dbReference type="SAM" id="Phobius"/>
    </source>
</evidence>
<dbReference type="eggNOG" id="COG3944">
    <property type="taxonomic scope" value="Bacteria"/>
</dbReference>
<reference evidence="9 10" key="1">
    <citation type="submission" date="2013-08" db="EMBL/GenBank/DDBJ databases">
        <authorList>
            <person name="Durkin A.S."/>
            <person name="Haft D.R."/>
            <person name="McCorrison J."/>
            <person name="Torralba M."/>
            <person name="Gillis M."/>
            <person name="Haft D.H."/>
            <person name="Methe B."/>
            <person name="Sutton G."/>
            <person name="Nelson K.E."/>
        </authorList>
    </citation>
    <scope>NUCLEOTIDE SEQUENCE [LARGE SCALE GENOMIC DNA]</scope>
    <source>
        <strain evidence="9 10">F0195</strain>
    </source>
</reference>
<dbReference type="GO" id="GO:0005886">
    <property type="term" value="C:plasma membrane"/>
    <property type="evidence" value="ECO:0007669"/>
    <property type="project" value="UniProtKB-SubCell"/>
</dbReference>
<dbReference type="InterPro" id="IPR003856">
    <property type="entry name" value="LPS_length_determ_N"/>
</dbReference>
<evidence type="ECO:0000259" key="8">
    <source>
        <dbReference type="Pfam" id="PF02706"/>
    </source>
</evidence>
<evidence type="ECO:0000256" key="3">
    <source>
        <dbReference type="ARBA" id="ARBA00022475"/>
    </source>
</evidence>
<evidence type="ECO:0000256" key="1">
    <source>
        <dbReference type="ARBA" id="ARBA00004651"/>
    </source>
</evidence>
<dbReference type="PANTHER" id="PTHR32309">
    <property type="entry name" value="TYROSINE-PROTEIN KINASE"/>
    <property type="match status" value="1"/>
</dbReference>
<evidence type="ECO:0000256" key="4">
    <source>
        <dbReference type="ARBA" id="ARBA00022692"/>
    </source>
</evidence>
<comment type="subcellular location">
    <subcellularLocation>
        <location evidence="1">Cell membrane</location>
        <topology evidence="1">Multi-pass membrane protein</topology>
    </subcellularLocation>
</comment>
<dbReference type="PATRIC" id="fig|1125712.3.peg.1759"/>
<comment type="similarity">
    <text evidence="2">Belongs to the CpsC/CapA family.</text>
</comment>
<comment type="caution">
    <text evidence="9">The sequence shown here is derived from an EMBL/GenBank/DDBJ whole genome shotgun (WGS) entry which is preliminary data.</text>
</comment>
<keyword evidence="10" id="KW-1185">Reference proteome</keyword>
<organism evidence="9 10">
    <name type="scientific">Olsenella profusa F0195</name>
    <dbReference type="NCBI Taxonomy" id="1125712"/>
    <lineage>
        <taxon>Bacteria</taxon>
        <taxon>Bacillati</taxon>
        <taxon>Actinomycetota</taxon>
        <taxon>Coriobacteriia</taxon>
        <taxon>Coriobacteriales</taxon>
        <taxon>Atopobiaceae</taxon>
        <taxon>Olsenella</taxon>
    </lineage>
</organism>
<feature type="domain" description="Polysaccharide chain length determinant N-terminal" evidence="8">
    <location>
        <begin position="16"/>
        <end position="105"/>
    </location>
</feature>
<keyword evidence="4 7" id="KW-0812">Transmembrane</keyword>
<dbReference type="EMBL" id="AWEZ01000061">
    <property type="protein sequence ID" value="ERL06979.1"/>
    <property type="molecule type" value="Genomic_DNA"/>
</dbReference>
<keyword evidence="5 7" id="KW-1133">Transmembrane helix</keyword>
<evidence type="ECO:0000256" key="6">
    <source>
        <dbReference type="ARBA" id="ARBA00023136"/>
    </source>
</evidence>
<proteinExistence type="inferred from homology"/>
<dbReference type="PANTHER" id="PTHR32309:SF13">
    <property type="entry name" value="FERRIC ENTEROBACTIN TRANSPORT PROTEIN FEPE"/>
    <property type="match status" value="1"/>
</dbReference>
<keyword evidence="6 7" id="KW-0472">Membrane</keyword>
<sequence length="233" mass="24759">MLCLTTTERTYGKRTQMTLLEFFGLLRKHWTFVVALTVAATLVTGVAVRIMPDQYTATTSMYVLSQGDDGKNATAYNDLSAGQMLTNDVSTLIKSDRVEQDVAQSLGLPSLSGYKVDVTSSTTTRVISLSVTGADPQTASDVANAFVSHVSGVAQQVMGVESVNVIDNASVPTEPSGPRRALYTLVGALVGLFASMVIVVVLDLVDTRVKSSEEAEQLLGVPVIGHFPNLGRS</sequence>
<name>U2T1N6_9ACTN</name>
<evidence type="ECO:0000256" key="5">
    <source>
        <dbReference type="ARBA" id="ARBA00022989"/>
    </source>
</evidence>
<dbReference type="InterPro" id="IPR050445">
    <property type="entry name" value="Bact_polysacc_biosynth/exp"/>
</dbReference>
<dbReference type="STRING" id="1125712.HMPREF1316_0916"/>
<feature type="transmembrane region" description="Helical" evidence="7">
    <location>
        <begin position="30"/>
        <end position="51"/>
    </location>
</feature>
<evidence type="ECO:0000313" key="9">
    <source>
        <dbReference type="EMBL" id="ERL06979.1"/>
    </source>
</evidence>
<keyword evidence="3" id="KW-1003">Cell membrane</keyword>
<dbReference type="Pfam" id="PF02706">
    <property type="entry name" value="Wzz"/>
    <property type="match status" value="1"/>
</dbReference>